<dbReference type="Gene3D" id="1.25.40.420">
    <property type="match status" value="1"/>
</dbReference>
<dbReference type="PANTHER" id="PTHR47457:SF1">
    <property type="entry name" value="BTB DOMAIN-CONTAINING PROTEIN-RELATED"/>
    <property type="match status" value="1"/>
</dbReference>
<organism evidence="2">
    <name type="scientific">Rhizophora mucronata</name>
    <name type="common">Asiatic mangrove</name>
    <dbReference type="NCBI Taxonomy" id="61149"/>
    <lineage>
        <taxon>Eukaryota</taxon>
        <taxon>Viridiplantae</taxon>
        <taxon>Streptophyta</taxon>
        <taxon>Embryophyta</taxon>
        <taxon>Tracheophyta</taxon>
        <taxon>Spermatophyta</taxon>
        <taxon>Magnoliopsida</taxon>
        <taxon>eudicotyledons</taxon>
        <taxon>Gunneridae</taxon>
        <taxon>Pentapetalae</taxon>
        <taxon>rosids</taxon>
        <taxon>fabids</taxon>
        <taxon>Malpighiales</taxon>
        <taxon>Rhizophoraceae</taxon>
        <taxon>Rhizophora</taxon>
    </lineage>
</organism>
<name>A0A2P2L4M6_RHIMU</name>
<dbReference type="SUPFAM" id="SSF49785">
    <property type="entry name" value="Galactose-binding domain-like"/>
    <property type="match status" value="1"/>
</dbReference>
<protein>
    <submittedName>
        <fullName evidence="2">BTB/POZ domain-containing protein At2g30600 isoform X1</fullName>
    </submittedName>
</protein>
<dbReference type="EMBL" id="GGEC01032443">
    <property type="protein sequence ID" value="MBX12927.1"/>
    <property type="molecule type" value="Transcribed_RNA"/>
</dbReference>
<proteinExistence type="predicted"/>
<accession>A0A2P2L4M6</accession>
<dbReference type="Pfam" id="PF00754">
    <property type="entry name" value="F5_F8_type_C"/>
    <property type="match status" value="1"/>
</dbReference>
<evidence type="ECO:0000259" key="1">
    <source>
        <dbReference type="Pfam" id="PF00754"/>
    </source>
</evidence>
<dbReference type="InterPro" id="IPR008979">
    <property type="entry name" value="Galactose-bd-like_sf"/>
</dbReference>
<dbReference type="PANTHER" id="PTHR47457">
    <property type="entry name" value="OS05G0345500 PROTEIN"/>
    <property type="match status" value="1"/>
</dbReference>
<evidence type="ECO:0000313" key="2">
    <source>
        <dbReference type="EMBL" id="MBX12927.1"/>
    </source>
</evidence>
<dbReference type="InterPro" id="IPR000421">
    <property type="entry name" value="FA58C"/>
</dbReference>
<dbReference type="AlphaFoldDB" id="A0A2P2L4M6"/>
<reference evidence="2" key="1">
    <citation type="submission" date="2018-02" db="EMBL/GenBank/DDBJ databases">
        <title>Rhizophora mucronata_Transcriptome.</title>
        <authorList>
            <person name="Meera S.P."/>
            <person name="Sreeshan A."/>
            <person name="Augustine A."/>
        </authorList>
    </citation>
    <scope>NUCLEOTIDE SEQUENCE</scope>
    <source>
        <tissue evidence="2">Leaf</tissue>
    </source>
</reference>
<feature type="domain" description="F5/8 type C" evidence="1">
    <location>
        <begin position="181"/>
        <end position="270"/>
    </location>
</feature>
<sequence>MHFDYCTTASLDFVLLTETTFSKIIQHQDLTVTSEERVLDSILMWAMRAREIYGWEVVDEVMSHSSPGLLFKERLQSLIDLLPFVRFPLMPYHLLKKLGESNLCQHIPVLENLVKDGINYLGLGLACPGNNQNMRFQHRRSSYKELQYICDGDNNGVLYFAGTSYGKHQWVNPVLVKRITVTASTPISRYTDPKAVVSRVYQETSFAGPRMEDGCKHSWWMVDIGQDHQLMCNYYTLRQDGSRAYLRFWSLQGSPDGRTWTCLRVHDDDQTICKPGQFASWPISGPNALLPFRFFRVVLTGPTADSSNLWNLCIGYLELYGYFR</sequence>
<dbReference type="Gene3D" id="2.60.120.260">
    <property type="entry name" value="Galactose-binding domain-like"/>
    <property type="match status" value="1"/>
</dbReference>